<keyword evidence="5 8" id="KW-0658">Purine biosynthesis</keyword>
<dbReference type="UniPathway" id="UPA00074">
    <property type="reaction ID" value="UER00128"/>
</dbReference>
<dbReference type="InterPro" id="IPR003850">
    <property type="entry name" value="PurS"/>
</dbReference>
<comment type="catalytic activity">
    <reaction evidence="8">
        <text>N(2)-formyl-N(1)-(5-phospho-beta-D-ribosyl)glycinamide + L-glutamine + ATP + H2O = 2-formamido-N(1)-(5-O-phospho-beta-D-ribosyl)acetamidine + L-glutamate + ADP + phosphate + H(+)</text>
        <dbReference type="Rhea" id="RHEA:17129"/>
        <dbReference type="ChEBI" id="CHEBI:15377"/>
        <dbReference type="ChEBI" id="CHEBI:15378"/>
        <dbReference type="ChEBI" id="CHEBI:29985"/>
        <dbReference type="ChEBI" id="CHEBI:30616"/>
        <dbReference type="ChEBI" id="CHEBI:43474"/>
        <dbReference type="ChEBI" id="CHEBI:58359"/>
        <dbReference type="ChEBI" id="CHEBI:147286"/>
        <dbReference type="ChEBI" id="CHEBI:147287"/>
        <dbReference type="ChEBI" id="CHEBI:456216"/>
        <dbReference type="EC" id="6.3.5.3"/>
    </reaction>
</comment>
<dbReference type="InterPro" id="IPR041609">
    <property type="entry name" value="PurL_linker"/>
</dbReference>
<comment type="similarity">
    <text evidence="8">Belongs to the FGAMS family.</text>
</comment>
<evidence type="ECO:0000256" key="6">
    <source>
        <dbReference type="ARBA" id="ARBA00022840"/>
    </source>
</evidence>
<organism evidence="12 13">
    <name type="scientific">Oryzomonas rubra</name>
    <dbReference type="NCBI Taxonomy" id="2509454"/>
    <lineage>
        <taxon>Bacteria</taxon>
        <taxon>Pseudomonadati</taxon>
        <taxon>Thermodesulfobacteriota</taxon>
        <taxon>Desulfuromonadia</taxon>
        <taxon>Geobacterales</taxon>
        <taxon>Geobacteraceae</taxon>
        <taxon>Oryzomonas</taxon>
    </lineage>
</organism>
<feature type="domain" description="PurM-like N-terminal" evidence="9">
    <location>
        <begin position="300"/>
        <end position="424"/>
    </location>
</feature>
<dbReference type="Gene3D" id="3.30.1280.10">
    <property type="entry name" value="Phosphoribosylformylglycinamidine synthase subunit PurS"/>
    <property type="match status" value="2"/>
</dbReference>
<feature type="binding site" evidence="8">
    <location>
        <position position="316"/>
    </location>
    <ligand>
        <name>ATP</name>
        <dbReference type="ChEBI" id="CHEBI:30616"/>
    </ligand>
</feature>
<dbReference type="SUPFAM" id="SSF55326">
    <property type="entry name" value="PurM N-terminal domain-like"/>
    <property type="match status" value="2"/>
</dbReference>
<dbReference type="PANTHER" id="PTHR43555:SF1">
    <property type="entry name" value="PHOSPHORIBOSYLFORMYLGLYCINAMIDINE SYNTHASE SUBUNIT PURL"/>
    <property type="match status" value="1"/>
</dbReference>
<keyword evidence="4 8" id="KW-0547">Nucleotide-binding</keyword>
<protein>
    <recommendedName>
        <fullName evidence="8">Phosphoribosylformylglycinamidine synthase subunit PurL</fullName>
        <shortName evidence="8">FGAM synthase</shortName>
        <ecNumber evidence="8">6.3.5.3</ecNumber>
    </recommendedName>
    <alternativeName>
        <fullName evidence="8">Formylglycinamide ribonucleotide amidotransferase subunit II</fullName>
        <shortName evidence="8">FGAR amidotransferase II</shortName>
        <shortName evidence="8">FGAR-AT II</shortName>
    </alternativeName>
    <alternativeName>
        <fullName evidence="8">Glutamine amidotransferase PurL</fullName>
    </alternativeName>
    <alternativeName>
        <fullName evidence="8">Phosphoribosylformylglycinamidine synthase subunit II</fullName>
    </alternativeName>
</protein>
<dbReference type="InterPro" id="IPR010918">
    <property type="entry name" value="PurM-like_C_dom"/>
</dbReference>
<keyword evidence="13" id="KW-1185">Reference proteome</keyword>
<dbReference type="Gene3D" id="1.10.8.750">
    <property type="entry name" value="Phosphoribosylformylglycinamidine synthase, linker domain"/>
    <property type="match status" value="1"/>
</dbReference>
<accession>A0A5A9X6C6</accession>
<feature type="active site" description="Proton acceptor" evidence="8">
    <location>
        <position position="320"/>
    </location>
</feature>
<evidence type="ECO:0000256" key="3">
    <source>
        <dbReference type="ARBA" id="ARBA00022723"/>
    </source>
</evidence>
<evidence type="ECO:0000259" key="10">
    <source>
        <dbReference type="Pfam" id="PF02769"/>
    </source>
</evidence>
<keyword evidence="1 8" id="KW-0963">Cytoplasm</keyword>
<evidence type="ECO:0000313" key="12">
    <source>
        <dbReference type="EMBL" id="KAA0887998.1"/>
    </source>
</evidence>
<evidence type="ECO:0000256" key="5">
    <source>
        <dbReference type="ARBA" id="ARBA00022755"/>
    </source>
</evidence>
<dbReference type="HAMAP" id="MF_00420">
    <property type="entry name" value="PurL_2"/>
    <property type="match status" value="1"/>
</dbReference>
<evidence type="ECO:0000259" key="9">
    <source>
        <dbReference type="Pfam" id="PF00586"/>
    </source>
</evidence>
<dbReference type="Gene3D" id="3.90.650.10">
    <property type="entry name" value="PurM-like C-terminal domain"/>
    <property type="match status" value="2"/>
</dbReference>
<dbReference type="Pfam" id="PF00586">
    <property type="entry name" value="AIRS"/>
    <property type="match status" value="2"/>
</dbReference>
<dbReference type="GO" id="GO:0004642">
    <property type="term" value="F:phosphoribosylformylglycinamidine synthase activity"/>
    <property type="evidence" value="ECO:0007669"/>
    <property type="project" value="UniProtKB-UniRule"/>
</dbReference>
<dbReference type="GO" id="GO:0005524">
    <property type="term" value="F:ATP binding"/>
    <property type="evidence" value="ECO:0007669"/>
    <property type="project" value="UniProtKB-UniRule"/>
</dbReference>
<dbReference type="OrthoDB" id="9804441at2"/>
<dbReference type="RefSeq" id="WP_149309966.1">
    <property type="nucleotide sequence ID" value="NZ_SRSD01000014.1"/>
</dbReference>
<dbReference type="SUPFAM" id="SSF56042">
    <property type="entry name" value="PurM C-terminal domain-like"/>
    <property type="match status" value="2"/>
</dbReference>
<gene>
    <name evidence="8" type="primary">purL</name>
    <name evidence="12" type="ORF">ET418_17800</name>
</gene>
<comment type="caution">
    <text evidence="12">The sequence shown here is derived from an EMBL/GenBank/DDBJ whole genome shotgun (WGS) entry which is preliminary data.</text>
</comment>
<dbReference type="Gene3D" id="3.30.1330.10">
    <property type="entry name" value="PurM-like, N-terminal domain"/>
    <property type="match status" value="2"/>
</dbReference>
<dbReference type="InterPro" id="IPR036921">
    <property type="entry name" value="PurM-like_N_sf"/>
</dbReference>
<dbReference type="AlphaFoldDB" id="A0A5A9X6C6"/>
<dbReference type="GO" id="GO:0000287">
    <property type="term" value="F:magnesium ion binding"/>
    <property type="evidence" value="ECO:0007669"/>
    <property type="project" value="UniProtKB-UniRule"/>
</dbReference>
<keyword evidence="7 8" id="KW-0460">Magnesium</keyword>
<feature type="binding site" evidence="8">
    <location>
        <position position="476"/>
    </location>
    <ligand>
        <name>substrate</name>
    </ligand>
</feature>
<evidence type="ECO:0000256" key="8">
    <source>
        <dbReference type="HAMAP-Rule" id="MF_00420"/>
    </source>
</evidence>
<keyword evidence="2 8" id="KW-0436">Ligase</keyword>
<feature type="domain" description="PurM-like N-terminal" evidence="9">
    <location>
        <begin position="678"/>
        <end position="788"/>
    </location>
</feature>
<dbReference type="GO" id="GO:0005737">
    <property type="term" value="C:cytoplasm"/>
    <property type="evidence" value="ECO:0007669"/>
    <property type="project" value="UniProtKB-SubCell"/>
</dbReference>
<dbReference type="InterPro" id="IPR010074">
    <property type="entry name" value="PRibForGlyAmidine_synth_PurL"/>
</dbReference>
<dbReference type="EC" id="6.3.5.3" evidence="8"/>
<dbReference type="Proteomes" id="UP000324298">
    <property type="component" value="Unassembled WGS sequence"/>
</dbReference>
<dbReference type="Pfam" id="PF02700">
    <property type="entry name" value="PurS"/>
    <property type="match status" value="1"/>
</dbReference>
<feature type="domain" description="PurM-like C-terminal" evidence="10">
    <location>
        <begin position="823"/>
        <end position="968"/>
    </location>
</feature>
<evidence type="ECO:0000259" key="11">
    <source>
        <dbReference type="Pfam" id="PF18072"/>
    </source>
</evidence>
<dbReference type="SUPFAM" id="SSF82697">
    <property type="entry name" value="PurS-like"/>
    <property type="match status" value="2"/>
</dbReference>
<feature type="domain" description="Phosphoribosylformylglycinamidine synthase linker" evidence="11">
    <location>
        <begin position="193"/>
        <end position="251"/>
    </location>
</feature>
<dbReference type="InterPro" id="IPR036676">
    <property type="entry name" value="PurM-like_C_sf"/>
</dbReference>
<feature type="binding site" evidence="8">
    <location>
        <position position="504"/>
    </location>
    <ligand>
        <name>Mg(2+)</name>
        <dbReference type="ChEBI" id="CHEBI:18420"/>
        <label>2</label>
    </ligand>
</feature>
<evidence type="ECO:0000313" key="13">
    <source>
        <dbReference type="Proteomes" id="UP000324298"/>
    </source>
</evidence>
<reference evidence="12 13" key="1">
    <citation type="submission" date="2019-04" db="EMBL/GenBank/DDBJ databases">
        <title>Geobacter ruber sp. nov., ferric-reducing bacteria isolated from paddy soil.</title>
        <authorList>
            <person name="Xu Z."/>
            <person name="Masuda Y."/>
            <person name="Itoh H."/>
            <person name="Senoo K."/>
        </authorList>
    </citation>
    <scope>NUCLEOTIDE SEQUENCE [LARGE SCALE GENOMIC DNA]</scope>
    <source>
        <strain evidence="12 13">Red88</strain>
    </source>
</reference>
<dbReference type="Pfam" id="PF02769">
    <property type="entry name" value="AIRS_C"/>
    <property type="match status" value="2"/>
</dbReference>
<feature type="domain" description="PurM-like C-terminal" evidence="10">
    <location>
        <begin position="439"/>
        <end position="587"/>
    </location>
</feature>
<feature type="binding site" evidence="8">
    <location>
        <position position="784"/>
    </location>
    <ligand>
        <name>substrate</name>
    </ligand>
</feature>
<evidence type="ECO:0000256" key="2">
    <source>
        <dbReference type="ARBA" id="ARBA00022598"/>
    </source>
</evidence>
<dbReference type="PANTHER" id="PTHR43555">
    <property type="entry name" value="PHOSPHORIBOSYLFORMYLGLYCINAMIDINE SYNTHASE SUBUNIT PURL"/>
    <property type="match status" value="1"/>
</dbReference>
<comment type="subcellular location">
    <subcellularLocation>
        <location evidence="8">Cytoplasm</location>
    </subcellularLocation>
</comment>
<dbReference type="InterPro" id="IPR036604">
    <property type="entry name" value="PurS-like_sf"/>
</dbReference>
<feature type="active site" evidence="8">
    <location>
        <position position="247"/>
    </location>
</feature>
<proteinExistence type="inferred from homology"/>
<feature type="binding site" evidence="8">
    <location>
        <position position="318"/>
    </location>
    <ligand>
        <name>Mg(2+)</name>
        <dbReference type="ChEBI" id="CHEBI:18420"/>
        <label>1</label>
    </ligand>
</feature>
<comment type="subunit">
    <text evidence="8">Monomer. Part of the FGAM synthase complex composed of 1 PurL, 1 PurQ and 2 PurS subunits.</text>
</comment>
<evidence type="ECO:0000256" key="1">
    <source>
        <dbReference type="ARBA" id="ARBA00022490"/>
    </source>
</evidence>
<feature type="binding site" evidence="8">
    <location>
        <position position="737"/>
    </location>
    <ligand>
        <name>ATP</name>
        <dbReference type="ChEBI" id="CHEBI:30616"/>
    </ligand>
</feature>
<sequence length="996" mass="108481">MAHRIEVALKESVRDARGERIKREIEHFLHLAVDEVRTIDVYTVDAALTPEELQQAAAGPFSDPVIQEWSIERPLAAGFDFAVEVGFRPGVTDNVGRTAREAVEYLTGRPFVSGEGVYYSVQYLLKGAFEVADVEQIATGLLCNTLIQRYSVLSAADFMAKRGFAPTVPKVLAEAKAEVREIDLNVSDGELLRISKEGVLALTLEEMRIIQAHYRDTQVVAERATVGLGANPTDVELECLAQTWSEHCKHKIFSGTVQYEDEEGNKQEIKSLFKSFIQRTTRDVRAKLGDKDFCLSVFKDNAGVIKFNDQQSLVFKVETHNSPSALDPYGGALTGIVGVNRDPFGTGQGAKLIFNTDVFCFADPFYEKALPARLLHPRRIYEGVVEGVEHGGNKSGIPTVNGSLVFDERFAGKPLVFCGTAGIMPSEINGQPSHEKSIKPGDLIVMTGGRIGKDGIHGATFSSEELNENSPVTAVQIGDPITQKRMFDFLIRARDKALYRFITDNGAGGLSSSVGEMAGECGGCRMDLAKAPLKYPGLNPWEIIISEAQERMSLAVPPERIDEFLTMAKRFGVEATVLGEFTDNGVFHILYDDRTVAWLPMAFMHEGLPPLQLPAKWEPPRHAEPAVEVKGDYSGDLAALLGALNICSKESVVRRYDHEVQGGSVVKPFSGVANDGPSDAAVVRPILESFEGVVTAHGICPRYSDIDTYHMTANAIDEALRNYVAVGGSLDLVAGLDNFCWCDPVLSEKTPDGPYKMAQLVRSNQALYDICMAYNLPLISGKDSMKNDFYDGSTKISIPPTLLFSVIGKIEDARKAVTMDVKRPGDIVYLLGKTGDELGGSEYFALKGAIGNKVPLVDTGRAYRRYQAYHQAVTQRLVASCHDLSDGGLAVAAAESAFAGGYGMSMELSRVLWKGDMAGKSDATLLFSESASRHLVTVHPEQREEFENIMSGNCFAAIGVVTPEPVLAIVGLNGAAVVRAGLAELKEAWQKTLREL</sequence>
<name>A0A5A9X6C6_9BACT</name>
<dbReference type="CDD" id="cd02204">
    <property type="entry name" value="PurL_repeat2"/>
    <property type="match status" value="1"/>
</dbReference>
<dbReference type="EMBL" id="SRSD01000014">
    <property type="protein sequence ID" value="KAA0887998.1"/>
    <property type="molecule type" value="Genomic_DNA"/>
</dbReference>
<feature type="binding site" evidence="8">
    <location>
        <position position="342"/>
    </location>
    <ligand>
        <name>Mg(2+)</name>
        <dbReference type="ChEBI" id="CHEBI:18420"/>
        <label>2</label>
    </ligand>
</feature>
<keyword evidence="6 8" id="KW-0067">ATP-binding</keyword>
<dbReference type="Pfam" id="PF18072">
    <property type="entry name" value="FGAR-AT_linker"/>
    <property type="match status" value="1"/>
</dbReference>
<keyword evidence="3 8" id="KW-0479">Metal-binding</keyword>
<comment type="function">
    <text evidence="8">Part of the phosphoribosylformylglycinamidine synthase complex involved in the purines biosynthetic pathway. Catalyzes the ATP-dependent conversion of formylglycinamide ribonucleotide (FGAR) and glutamine to yield formylglycinamidine ribonucleotide (FGAM) and glutamate. The FGAM synthase complex is composed of three subunits. PurQ produces an ammonia molecule by converting glutamine to glutamate. PurL transfers the ammonia molecule to FGAR to form FGAM in an ATP-dependent manner. PurS interacts with PurQ and PurL and is thought to assist in the transfer of the ammonia molecule from PurQ to PurL.</text>
</comment>
<dbReference type="InterPro" id="IPR016188">
    <property type="entry name" value="PurM-like_N"/>
</dbReference>
<comment type="pathway">
    <text evidence="8">Purine metabolism; IMP biosynthesis via de novo pathway; 5-amino-1-(5-phospho-D-ribosyl)imidazole from N(2)-formyl-N(1)-(5-phospho-D-ribosyl)glycinamide: step 1/2.</text>
</comment>
<comment type="caution">
    <text evidence="8">Lacks conserved residue(s) required for the propagation of feature annotation.</text>
</comment>
<evidence type="ECO:0000256" key="7">
    <source>
        <dbReference type="ARBA" id="ARBA00022842"/>
    </source>
</evidence>
<feature type="binding site" evidence="8">
    <location>
        <position position="781"/>
    </location>
    <ligand>
        <name>ATP</name>
        <dbReference type="ChEBI" id="CHEBI:30616"/>
    </ligand>
</feature>
<dbReference type="CDD" id="cd02203">
    <property type="entry name" value="PurL_repeat1"/>
    <property type="match status" value="1"/>
</dbReference>
<dbReference type="GO" id="GO:0006189">
    <property type="term" value="P:'de novo' IMP biosynthetic process"/>
    <property type="evidence" value="ECO:0007669"/>
    <property type="project" value="UniProtKB-UniRule"/>
</dbReference>
<evidence type="ECO:0000256" key="4">
    <source>
        <dbReference type="ARBA" id="ARBA00022741"/>
    </source>
</evidence>
<feature type="binding site" evidence="8">
    <location>
        <position position="341"/>
    </location>
    <ligand>
        <name>substrate</name>
    </ligand>
</feature>